<feature type="non-terminal residue" evidence="2">
    <location>
        <position position="1"/>
    </location>
</feature>
<feature type="region of interest" description="Disordered" evidence="1">
    <location>
        <begin position="1"/>
        <end position="26"/>
    </location>
</feature>
<evidence type="ECO:0000313" key="2">
    <source>
        <dbReference type="EMBL" id="GFO21482.1"/>
    </source>
</evidence>
<protein>
    <submittedName>
        <fullName evidence="2">Uncharacterized protein</fullName>
    </submittedName>
</protein>
<proteinExistence type="predicted"/>
<comment type="caution">
    <text evidence="2">The sequence shown here is derived from an EMBL/GenBank/DDBJ whole genome shotgun (WGS) entry which is preliminary data.</text>
</comment>
<keyword evidence="3" id="KW-1185">Reference proteome</keyword>
<dbReference type="Proteomes" id="UP000735302">
    <property type="component" value="Unassembled WGS sequence"/>
</dbReference>
<dbReference type="AlphaFoldDB" id="A0AAV4BR74"/>
<evidence type="ECO:0000313" key="3">
    <source>
        <dbReference type="Proteomes" id="UP000735302"/>
    </source>
</evidence>
<evidence type="ECO:0000256" key="1">
    <source>
        <dbReference type="SAM" id="MobiDB-lite"/>
    </source>
</evidence>
<organism evidence="2 3">
    <name type="scientific">Plakobranchus ocellatus</name>
    <dbReference type="NCBI Taxonomy" id="259542"/>
    <lineage>
        <taxon>Eukaryota</taxon>
        <taxon>Metazoa</taxon>
        <taxon>Spiralia</taxon>
        <taxon>Lophotrochozoa</taxon>
        <taxon>Mollusca</taxon>
        <taxon>Gastropoda</taxon>
        <taxon>Heterobranchia</taxon>
        <taxon>Euthyneura</taxon>
        <taxon>Panpulmonata</taxon>
        <taxon>Sacoglossa</taxon>
        <taxon>Placobranchoidea</taxon>
        <taxon>Plakobranchidae</taxon>
        <taxon>Plakobranchus</taxon>
    </lineage>
</organism>
<dbReference type="EMBL" id="BLXT01005259">
    <property type="protein sequence ID" value="GFO21482.1"/>
    <property type="molecule type" value="Genomic_DNA"/>
</dbReference>
<name>A0AAV4BR74_9GAST</name>
<reference evidence="2 3" key="1">
    <citation type="journal article" date="2021" name="Elife">
        <title>Chloroplast acquisition without the gene transfer in kleptoplastic sea slugs, Plakobranchus ocellatus.</title>
        <authorList>
            <person name="Maeda T."/>
            <person name="Takahashi S."/>
            <person name="Yoshida T."/>
            <person name="Shimamura S."/>
            <person name="Takaki Y."/>
            <person name="Nagai Y."/>
            <person name="Toyoda A."/>
            <person name="Suzuki Y."/>
            <person name="Arimoto A."/>
            <person name="Ishii H."/>
            <person name="Satoh N."/>
            <person name="Nishiyama T."/>
            <person name="Hasebe M."/>
            <person name="Maruyama T."/>
            <person name="Minagawa J."/>
            <person name="Obokata J."/>
            <person name="Shigenobu S."/>
        </authorList>
    </citation>
    <scope>NUCLEOTIDE SEQUENCE [LARGE SCALE GENOMIC DNA]</scope>
</reference>
<feature type="compositionally biased region" description="Polar residues" evidence="1">
    <location>
        <begin position="10"/>
        <end position="22"/>
    </location>
</feature>
<accession>A0AAV4BR74</accession>
<sequence>RHRVRIPPSTLENSTSRVTLGSESGIESAEVTPTRVALQIPSINSLAAEAEQFRSIYLYRPLPRPNPFGLINSTLRPTLTEVFRPRQATC</sequence>
<gene>
    <name evidence="2" type="ORF">PoB_004798700</name>
</gene>